<sequence>MAVLLVGALAAWQARAEQARRISPPPTDKSVLTRENFERSAQWLDSLGVPVPLPCWYSTPTLTTCPCCWPNGAAGRC</sequence>
<dbReference type="Proteomes" id="UP001596513">
    <property type="component" value="Unassembled WGS sequence"/>
</dbReference>
<evidence type="ECO:0000313" key="2">
    <source>
        <dbReference type="Proteomes" id="UP001596513"/>
    </source>
</evidence>
<accession>A0ABW2UCC9</accession>
<protein>
    <submittedName>
        <fullName evidence="1">Uncharacterized protein</fullName>
    </submittedName>
</protein>
<evidence type="ECO:0000313" key="1">
    <source>
        <dbReference type="EMBL" id="MFC7670456.1"/>
    </source>
</evidence>
<comment type="caution">
    <text evidence="1">The sequence shown here is derived from an EMBL/GenBank/DDBJ whole genome shotgun (WGS) entry which is preliminary data.</text>
</comment>
<proteinExistence type="predicted"/>
<name>A0ABW2UCC9_9BACT</name>
<dbReference type="EMBL" id="JBHTEK010000001">
    <property type="protein sequence ID" value="MFC7670456.1"/>
    <property type="molecule type" value="Genomic_DNA"/>
</dbReference>
<dbReference type="RefSeq" id="WP_380205870.1">
    <property type="nucleotide sequence ID" value="NZ_JBHTEK010000001.1"/>
</dbReference>
<reference evidence="2" key="1">
    <citation type="journal article" date="2019" name="Int. J. Syst. Evol. Microbiol.">
        <title>The Global Catalogue of Microorganisms (GCM) 10K type strain sequencing project: providing services to taxonomists for standard genome sequencing and annotation.</title>
        <authorList>
            <consortium name="The Broad Institute Genomics Platform"/>
            <consortium name="The Broad Institute Genome Sequencing Center for Infectious Disease"/>
            <person name="Wu L."/>
            <person name="Ma J."/>
        </authorList>
    </citation>
    <scope>NUCLEOTIDE SEQUENCE [LARGE SCALE GENOMIC DNA]</scope>
    <source>
        <strain evidence="2">JCM 19635</strain>
    </source>
</reference>
<keyword evidence="2" id="KW-1185">Reference proteome</keyword>
<organism evidence="1 2">
    <name type="scientific">Hymenobacter humi</name>
    <dbReference type="NCBI Taxonomy" id="1411620"/>
    <lineage>
        <taxon>Bacteria</taxon>
        <taxon>Pseudomonadati</taxon>
        <taxon>Bacteroidota</taxon>
        <taxon>Cytophagia</taxon>
        <taxon>Cytophagales</taxon>
        <taxon>Hymenobacteraceae</taxon>
        <taxon>Hymenobacter</taxon>
    </lineage>
</organism>
<gene>
    <name evidence="1" type="ORF">ACFQT0_26090</name>
</gene>